<feature type="binding site" evidence="14">
    <location>
        <begin position="318"/>
        <end position="319"/>
    </location>
    <ligand>
        <name>ATP</name>
        <dbReference type="ChEBI" id="CHEBI:30616"/>
    </ligand>
</feature>
<dbReference type="InterPro" id="IPR013815">
    <property type="entry name" value="ATP_grasp_subdomain_1"/>
</dbReference>
<dbReference type="HOGENOM" id="CLU_039268_0_1_11"/>
<keyword evidence="12" id="KW-0963">Cytoplasm</keyword>
<evidence type="ECO:0000256" key="1">
    <source>
        <dbReference type="ARBA" id="ARBA00001936"/>
    </source>
</evidence>
<dbReference type="InterPro" id="IPR011127">
    <property type="entry name" value="Dala_Dala_lig_N"/>
</dbReference>
<keyword evidence="11 12" id="KW-0961">Cell wall biogenesis/degradation</keyword>
<dbReference type="HAMAP" id="MF_00047">
    <property type="entry name" value="Dala_Dala_lig"/>
    <property type="match status" value="1"/>
</dbReference>
<evidence type="ECO:0000256" key="12">
    <source>
        <dbReference type="HAMAP-Rule" id="MF_00047"/>
    </source>
</evidence>
<evidence type="ECO:0000256" key="4">
    <source>
        <dbReference type="ARBA" id="ARBA00022723"/>
    </source>
</evidence>
<protein>
    <recommendedName>
        <fullName evidence="12">D-alanine--D-alanine ligase</fullName>
        <ecNumber evidence="12">6.3.2.4</ecNumber>
    </recommendedName>
    <alternativeName>
        <fullName evidence="12">D-Ala-D-Ala ligase</fullName>
    </alternativeName>
    <alternativeName>
        <fullName evidence="12">D-alanylalanine synthetase</fullName>
    </alternativeName>
</protein>
<evidence type="ECO:0000256" key="7">
    <source>
        <dbReference type="ARBA" id="ARBA00022842"/>
    </source>
</evidence>
<dbReference type="PIRSF" id="PIRSF039102">
    <property type="entry name" value="Ddl/VanB"/>
    <property type="match status" value="1"/>
</dbReference>
<evidence type="ECO:0000256" key="3">
    <source>
        <dbReference type="ARBA" id="ARBA00022598"/>
    </source>
</evidence>
<dbReference type="NCBIfam" id="NF002528">
    <property type="entry name" value="PRK01966.1-4"/>
    <property type="match status" value="1"/>
</dbReference>
<evidence type="ECO:0000256" key="11">
    <source>
        <dbReference type="ARBA" id="ARBA00023316"/>
    </source>
</evidence>
<dbReference type="PANTHER" id="PTHR23132:SF25">
    <property type="entry name" value="D-ALANINE--D-ALANINE LIGASE A"/>
    <property type="match status" value="1"/>
</dbReference>
<dbReference type="GO" id="GO:0009252">
    <property type="term" value="P:peptidoglycan biosynthetic process"/>
    <property type="evidence" value="ECO:0007669"/>
    <property type="project" value="UniProtKB-UniRule"/>
</dbReference>
<dbReference type="PANTHER" id="PTHR23132">
    <property type="entry name" value="D-ALANINE--D-ALANINE LIGASE"/>
    <property type="match status" value="1"/>
</dbReference>
<feature type="binding site" evidence="15">
    <location>
        <position position="321"/>
    </location>
    <ligand>
        <name>Mg(2+)</name>
        <dbReference type="ChEBI" id="CHEBI:18420"/>
        <label>2</label>
    </ligand>
</feature>
<comment type="function">
    <text evidence="12">Cell wall formation.</text>
</comment>
<dbReference type="PROSITE" id="PS50975">
    <property type="entry name" value="ATP_GRASP"/>
    <property type="match status" value="1"/>
</dbReference>
<feature type="binding site" evidence="15">
    <location>
        <position position="319"/>
    </location>
    <ligand>
        <name>Mg(2+)</name>
        <dbReference type="ChEBI" id="CHEBI:18420"/>
        <label>1</label>
    </ligand>
</feature>
<dbReference type="FunFam" id="3.30.470.20:FF:000008">
    <property type="entry name" value="D-alanine--D-alanine ligase"/>
    <property type="match status" value="1"/>
</dbReference>
<name>D5UTF4_TSUPD</name>
<dbReference type="Proteomes" id="UP000001213">
    <property type="component" value="Chromosome"/>
</dbReference>
<comment type="pathway">
    <text evidence="12">Cell wall biogenesis; peptidoglycan biosynthesis.</text>
</comment>
<keyword evidence="7 15" id="KW-0460">Magnesium</keyword>
<dbReference type="AlphaFoldDB" id="D5UTF4"/>
<dbReference type="eggNOG" id="COG1181">
    <property type="taxonomic scope" value="Bacteria"/>
</dbReference>
<dbReference type="RefSeq" id="WP_013127453.1">
    <property type="nucleotide sequence ID" value="NC_014158.1"/>
</dbReference>
<evidence type="ECO:0000256" key="8">
    <source>
        <dbReference type="ARBA" id="ARBA00022960"/>
    </source>
</evidence>
<dbReference type="InterPro" id="IPR000291">
    <property type="entry name" value="D-Ala_lig_Van_CS"/>
</dbReference>
<dbReference type="STRING" id="521096.Tpau_2841"/>
<dbReference type="InterPro" id="IPR016185">
    <property type="entry name" value="PreATP-grasp_dom_sf"/>
</dbReference>
<evidence type="ECO:0000256" key="9">
    <source>
        <dbReference type="ARBA" id="ARBA00022984"/>
    </source>
</evidence>
<dbReference type="GO" id="GO:0005524">
    <property type="term" value="F:ATP binding"/>
    <property type="evidence" value="ECO:0007669"/>
    <property type="project" value="UniProtKB-UniRule"/>
</dbReference>
<dbReference type="GO" id="GO:0071555">
    <property type="term" value="P:cell wall organization"/>
    <property type="evidence" value="ECO:0007669"/>
    <property type="project" value="UniProtKB-KW"/>
</dbReference>
<keyword evidence="4 15" id="KW-0479">Metal-binding</keyword>
<dbReference type="Pfam" id="PF01820">
    <property type="entry name" value="Dala_Dala_lig_N"/>
    <property type="match status" value="1"/>
</dbReference>
<dbReference type="GO" id="GO:0008360">
    <property type="term" value="P:regulation of cell shape"/>
    <property type="evidence" value="ECO:0007669"/>
    <property type="project" value="UniProtKB-KW"/>
</dbReference>
<keyword evidence="19" id="KW-1185">Reference proteome</keyword>
<comment type="cofactor">
    <cofactor evidence="15">
        <name>Mg(2+)</name>
        <dbReference type="ChEBI" id="CHEBI:18420"/>
    </cofactor>
    <cofactor evidence="15">
        <name>Mn(2+)</name>
        <dbReference type="ChEBI" id="CHEBI:29035"/>
    </cofactor>
    <text evidence="15">Binds 2 magnesium or manganese ions per subunit.</text>
</comment>
<dbReference type="KEGG" id="tpr:Tpau_2841"/>
<proteinExistence type="inferred from homology"/>
<keyword evidence="10 15" id="KW-0464">Manganese</keyword>
<keyword evidence="6 16" id="KW-0067">ATP-binding</keyword>
<dbReference type="SUPFAM" id="SSF56059">
    <property type="entry name" value="Glutathione synthetase ATP-binding domain-like"/>
    <property type="match status" value="1"/>
</dbReference>
<evidence type="ECO:0000256" key="16">
    <source>
        <dbReference type="PROSITE-ProRule" id="PRU00409"/>
    </source>
</evidence>
<feature type="domain" description="ATP-grasp" evidence="17">
    <location>
        <begin position="147"/>
        <end position="352"/>
    </location>
</feature>
<dbReference type="InterPro" id="IPR011095">
    <property type="entry name" value="Dala_Dala_lig_C"/>
</dbReference>
<keyword evidence="8 12" id="KW-0133">Cell shape</keyword>
<dbReference type="NCBIfam" id="NF002378">
    <property type="entry name" value="PRK01372.1"/>
    <property type="match status" value="1"/>
</dbReference>
<dbReference type="GO" id="GO:0005829">
    <property type="term" value="C:cytosol"/>
    <property type="evidence" value="ECO:0007669"/>
    <property type="project" value="TreeGrafter"/>
</dbReference>
<dbReference type="Pfam" id="PF07478">
    <property type="entry name" value="Dala_Dala_lig_C"/>
    <property type="match status" value="1"/>
</dbReference>
<evidence type="ECO:0000256" key="10">
    <source>
        <dbReference type="ARBA" id="ARBA00023211"/>
    </source>
</evidence>
<accession>D5UTF4</accession>
<feature type="active site" evidence="13">
    <location>
        <position position="191"/>
    </location>
</feature>
<dbReference type="PROSITE" id="PS00844">
    <property type="entry name" value="DALA_DALA_LIGASE_2"/>
    <property type="match status" value="1"/>
</dbReference>
<dbReference type="InterPro" id="IPR005905">
    <property type="entry name" value="D_ala_D_ala"/>
</dbReference>
<reference evidence="18 19" key="2">
    <citation type="journal article" date="2011" name="Stand. Genomic Sci.">
        <title>Complete genome sequence of Tsukamurella paurometabola type strain (no. 33).</title>
        <authorList>
            <person name="Munk A.C."/>
            <person name="Lapidus A."/>
            <person name="Lucas S."/>
            <person name="Nolan M."/>
            <person name="Tice H."/>
            <person name="Cheng J.F."/>
            <person name="Del Rio T.G."/>
            <person name="Goodwin L."/>
            <person name="Pitluck S."/>
            <person name="Liolios K."/>
            <person name="Huntemann M."/>
            <person name="Ivanova N."/>
            <person name="Mavromatis K."/>
            <person name="Mikhailova N."/>
            <person name="Pati A."/>
            <person name="Chen A."/>
            <person name="Palaniappan K."/>
            <person name="Tapia R."/>
            <person name="Han C."/>
            <person name="Land M."/>
            <person name="Hauser L."/>
            <person name="Chang Y.J."/>
            <person name="Jeffries C.D."/>
            <person name="Brettin T."/>
            <person name="Yasawong M."/>
            <person name="Brambilla E.M."/>
            <person name="Rohde M."/>
            <person name="Sikorski J."/>
            <person name="Goker M."/>
            <person name="Detter J.C."/>
            <person name="Woyke T."/>
            <person name="Bristow J."/>
            <person name="Eisen J.A."/>
            <person name="Markowitz V."/>
            <person name="Hugenholtz P."/>
            <person name="Kyrpides N.C."/>
            <person name="Klenk H.P."/>
        </authorList>
    </citation>
    <scope>NUCLEOTIDE SEQUENCE [LARGE SCALE GENOMIC DNA]</scope>
    <source>
        <strain evidence="19">ATCC 8368 / DSM 20162 / CCUG 35730 / CIP 100753 / JCM 10117 / KCTC 9821 / NBRC 16120 / NCIMB 702349 / NCTC 13040</strain>
    </source>
</reference>
<feature type="binding site" evidence="14">
    <location>
        <position position="143"/>
    </location>
    <ligand>
        <name>ATP</name>
        <dbReference type="ChEBI" id="CHEBI:30616"/>
    </ligand>
</feature>
<dbReference type="InterPro" id="IPR011761">
    <property type="entry name" value="ATP-grasp"/>
</dbReference>
<dbReference type="UniPathway" id="UPA00219"/>
<evidence type="ECO:0000256" key="2">
    <source>
        <dbReference type="ARBA" id="ARBA00010871"/>
    </source>
</evidence>
<reference evidence="19" key="1">
    <citation type="submission" date="2010-03" db="EMBL/GenBank/DDBJ databases">
        <title>The complete chromosome of Tsukamurella paurometabola DSM 20162.</title>
        <authorList>
            <consortium name="US DOE Joint Genome Institute (JGI-PGF)"/>
            <person name="Lucas S."/>
            <person name="Copeland A."/>
            <person name="Lapidus A."/>
            <person name="Glavina del Rio T."/>
            <person name="Dalin E."/>
            <person name="Tice H."/>
            <person name="Bruce D."/>
            <person name="Goodwin L."/>
            <person name="Pitluck S."/>
            <person name="Kyrpides N."/>
            <person name="Mavromatis K."/>
            <person name="Ivanova N."/>
            <person name="Mikhailova N."/>
            <person name="Munk A.C."/>
            <person name="Brettin T."/>
            <person name="Detter J.C."/>
            <person name="Tapia R."/>
            <person name="Han C."/>
            <person name="Larimer F."/>
            <person name="Land M."/>
            <person name="Hauser L."/>
            <person name="Markowitz V."/>
            <person name="Cheng J.-F."/>
            <person name="Hugenholtz P."/>
            <person name="Woyke T."/>
            <person name="Wu D."/>
            <person name="Jando M."/>
            <person name="Brambilla E."/>
            <person name="Klenk H.-P."/>
            <person name="Eisen J.A."/>
        </authorList>
    </citation>
    <scope>NUCLEOTIDE SEQUENCE [LARGE SCALE GENOMIC DNA]</scope>
    <source>
        <strain evidence="19">ATCC 8368 / DSM 20162 / CCUG 35730 / CIP 100753 / JCM 10117 / KCTC 9821 / NBRC 16120 / NCIMB 702349 / NCTC 13040</strain>
    </source>
</reference>
<evidence type="ECO:0000313" key="18">
    <source>
        <dbReference type="EMBL" id="ADG79439.1"/>
    </source>
</evidence>
<feature type="binding site" evidence="15">
    <location>
        <position position="319"/>
    </location>
    <ligand>
        <name>Mg(2+)</name>
        <dbReference type="ChEBI" id="CHEBI:18420"/>
        <label>2</label>
    </ligand>
</feature>
<comment type="subcellular location">
    <subcellularLocation>
        <location evidence="12">Cytoplasm</location>
    </subcellularLocation>
</comment>
<evidence type="ECO:0000256" key="5">
    <source>
        <dbReference type="ARBA" id="ARBA00022741"/>
    </source>
</evidence>
<dbReference type="PROSITE" id="PS00843">
    <property type="entry name" value="DALA_DALA_LIGASE_1"/>
    <property type="match status" value="1"/>
</dbReference>
<organism evidence="18 19">
    <name type="scientific">Tsukamurella paurometabola (strain ATCC 8368 / DSM 20162 / CCUG 35730 / CIP 100753 / JCM 10117 / KCTC 9821 / NBRC 16120 / NCIMB 702349 / NCTC 13040)</name>
    <name type="common">Corynebacterium paurometabolum</name>
    <dbReference type="NCBI Taxonomy" id="521096"/>
    <lineage>
        <taxon>Bacteria</taxon>
        <taxon>Bacillati</taxon>
        <taxon>Actinomycetota</taxon>
        <taxon>Actinomycetes</taxon>
        <taxon>Mycobacteriales</taxon>
        <taxon>Tsukamurellaceae</taxon>
        <taxon>Tsukamurella</taxon>
    </lineage>
</organism>
<evidence type="ECO:0000256" key="13">
    <source>
        <dbReference type="PIRSR" id="PIRSR039102-1"/>
    </source>
</evidence>
<dbReference type="NCBIfam" id="TIGR01205">
    <property type="entry name" value="D_ala_D_alaTIGR"/>
    <property type="match status" value="1"/>
</dbReference>
<dbReference type="EC" id="6.3.2.4" evidence="12"/>
<keyword evidence="5 14" id="KW-0547">Nucleotide-binding</keyword>
<evidence type="ECO:0000256" key="14">
    <source>
        <dbReference type="PIRSR" id="PIRSR039102-2"/>
    </source>
</evidence>
<evidence type="ECO:0000313" key="19">
    <source>
        <dbReference type="Proteomes" id="UP000001213"/>
    </source>
</evidence>
<dbReference type="Gene3D" id="3.30.1490.20">
    <property type="entry name" value="ATP-grasp fold, A domain"/>
    <property type="match status" value="1"/>
</dbReference>
<dbReference type="EMBL" id="CP001966">
    <property type="protein sequence ID" value="ADG79439.1"/>
    <property type="molecule type" value="Genomic_DNA"/>
</dbReference>
<dbReference type="Gene3D" id="3.30.470.20">
    <property type="entry name" value="ATP-grasp fold, B domain"/>
    <property type="match status" value="1"/>
</dbReference>
<comment type="catalytic activity">
    <reaction evidence="12">
        <text>2 D-alanine + ATP = D-alanyl-D-alanine + ADP + phosphate + H(+)</text>
        <dbReference type="Rhea" id="RHEA:11224"/>
        <dbReference type="ChEBI" id="CHEBI:15378"/>
        <dbReference type="ChEBI" id="CHEBI:30616"/>
        <dbReference type="ChEBI" id="CHEBI:43474"/>
        <dbReference type="ChEBI" id="CHEBI:57416"/>
        <dbReference type="ChEBI" id="CHEBI:57822"/>
        <dbReference type="ChEBI" id="CHEBI:456216"/>
        <dbReference type="EC" id="6.3.2.4"/>
    </reaction>
</comment>
<feature type="binding site" evidence="14">
    <location>
        <begin position="191"/>
        <end position="192"/>
    </location>
    <ligand>
        <name>ATP</name>
        <dbReference type="ChEBI" id="CHEBI:30616"/>
    </ligand>
</feature>
<dbReference type="SUPFAM" id="SSF52440">
    <property type="entry name" value="PreATP-grasp domain"/>
    <property type="match status" value="1"/>
</dbReference>
<feature type="binding site" evidence="14">
    <location>
        <begin position="183"/>
        <end position="185"/>
    </location>
    <ligand>
        <name>ATP</name>
        <dbReference type="ChEBI" id="CHEBI:30616"/>
    </ligand>
</feature>
<feature type="active site" evidence="13">
    <location>
        <position position="330"/>
    </location>
</feature>
<sequence>MTDSRIKVAVVFGGRSSEHAVSCVSAGSILGHLDPARYEVVPVGITQSGSWVLSDADAQSLRFADRALPSVPEGPTDLALLPGAELVSVSSDAAGSVLGSVDVVFPVLHGPYGEDGTLQGLLEMAGVPYVGAGVLASAAGMDKEFAKKLLAADGLPVGDFHVLRQRETEVPPEVLHRLGLPLFVKPARGGSSIGITRVTDLAALPAAIAEARRWDPKVIIEAAVIGREVEIGVLERPDGTVHASAIAEIEMAADAEHAFYDFETKYLDDRAQYTVPADLTEEQTSAIAELAVRAFHAFDGQGLARVDFFQTAEGPVINEVNTMPGFTSTSMYPRMWAESGIGYAELLSLLIDTALARGTGLR</sequence>
<evidence type="ECO:0000259" key="17">
    <source>
        <dbReference type="PROSITE" id="PS50975"/>
    </source>
</evidence>
<evidence type="ECO:0000256" key="15">
    <source>
        <dbReference type="PIRSR" id="PIRSR039102-3"/>
    </source>
</evidence>
<comment type="similarity">
    <text evidence="2 12">Belongs to the D-alanine--D-alanine ligase family.</text>
</comment>
<dbReference type="Gene3D" id="3.40.50.20">
    <property type="match status" value="1"/>
</dbReference>
<gene>
    <name evidence="12" type="primary">ddl</name>
    <name evidence="18" type="ordered locus">Tpau_2841</name>
</gene>
<feature type="binding site" evidence="14">
    <location>
        <begin position="221"/>
        <end position="228"/>
    </location>
    <ligand>
        <name>ATP</name>
        <dbReference type="ChEBI" id="CHEBI:30616"/>
    </ligand>
</feature>
<feature type="binding site" evidence="15">
    <location>
        <position position="307"/>
    </location>
    <ligand>
        <name>Mg(2+)</name>
        <dbReference type="ChEBI" id="CHEBI:18420"/>
        <label>1</label>
    </ligand>
</feature>
<keyword evidence="9 12" id="KW-0573">Peptidoglycan synthesis</keyword>
<comment type="cofactor">
    <cofactor evidence="1">
        <name>Mn(2+)</name>
        <dbReference type="ChEBI" id="CHEBI:29035"/>
    </cofactor>
</comment>
<dbReference type="GO" id="GO:0046872">
    <property type="term" value="F:metal ion binding"/>
    <property type="evidence" value="ECO:0007669"/>
    <property type="project" value="UniProtKB-KW"/>
</dbReference>
<keyword evidence="3 12" id="KW-0436">Ligase</keyword>
<evidence type="ECO:0000256" key="6">
    <source>
        <dbReference type="ARBA" id="ARBA00022840"/>
    </source>
</evidence>
<feature type="active site" evidence="13">
    <location>
        <position position="18"/>
    </location>
</feature>
<dbReference type="GO" id="GO:0008716">
    <property type="term" value="F:D-alanine-D-alanine ligase activity"/>
    <property type="evidence" value="ECO:0007669"/>
    <property type="project" value="UniProtKB-UniRule"/>
</dbReference>